<accession>A0ABS1GBR6</accession>
<dbReference type="Gene3D" id="3.90.550.10">
    <property type="entry name" value="Spore Coat Polysaccharide Biosynthesis Protein SpsA, Chain A"/>
    <property type="match status" value="1"/>
</dbReference>
<dbReference type="NCBIfam" id="TIGR03584">
    <property type="entry name" value="PseF"/>
    <property type="match status" value="1"/>
</dbReference>
<sequence length="239" mass="27504">MNRYSNVVIIPARGGSKRIPKKNIKDFHGKPIISYSIEAAIKSNLFDRVIVSTDDDEIAIVAKQYGADVPFVRPVELSNDFADTQSVIDHAIRFLVSNDERYDYVCTIYATAPFLQEKYLVDAYEKLSTSDAINAFSCTSMPFPIQRTFKITDENRCKMFWPENFSKRSQDLEEAFQDAGQFYWQKLTLNKEQQNYDVLFGKTSIPIVLPRYLVQDIDTLEDWKRAELMYGALKSSGEI</sequence>
<proteinExistence type="predicted"/>
<dbReference type="Proteomes" id="UP000760407">
    <property type="component" value="Unassembled WGS sequence"/>
</dbReference>
<reference evidence="1 2" key="1">
    <citation type="submission" date="2020-08" db="EMBL/GenBank/DDBJ databases">
        <title>Comparative genomics of Francisella species.</title>
        <authorList>
            <person name="Sahl J."/>
            <person name="Sjodin A."/>
            <person name="Wagner D."/>
            <person name="Forsman M."/>
        </authorList>
    </citation>
    <scope>NUCLEOTIDE SEQUENCE [LARGE SCALE GENOMIC DNA]</scope>
    <source>
        <strain evidence="1 2">F1093</strain>
    </source>
</reference>
<evidence type="ECO:0000313" key="2">
    <source>
        <dbReference type="Proteomes" id="UP000760407"/>
    </source>
</evidence>
<dbReference type="GO" id="GO:0016779">
    <property type="term" value="F:nucleotidyltransferase activity"/>
    <property type="evidence" value="ECO:0007669"/>
    <property type="project" value="UniProtKB-KW"/>
</dbReference>
<keyword evidence="2" id="KW-1185">Reference proteome</keyword>
<dbReference type="InterPro" id="IPR003329">
    <property type="entry name" value="Cytidylyl_trans"/>
</dbReference>
<dbReference type="PANTHER" id="PTHR21485:SF6">
    <property type="entry name" value="N-ACYLNEURAMINATE CYTIDYLYLTRANSFERASE-RELATED"/>
    <property type="match status" value="1"/>
</dbReference>
<organism evidence="1 2">
    <name type="scientific">Francisella philomiragia</name>
    <dbReference type="NCBI Taxonomy" id="28110"/>
    <lineage>
        <taxon>Bacteria</taxon>
        <taxon>Pseudomonadati</taxon>
        <taxon>Pseudomonadota</taxon>
        <taxon>Gammaproteobacteria</taxon>
        <taxon>Thiotrichales</taxon>
        <taxon>Francisellaceae</taxon>
        <taxon>Francisella</taxon>
    </lineage>
</organism>
<dbReference type="PANTHER" id="PTHR21485">
    <property type="entry name" value="HAD SUPERFAMILY MEMBERS CMAS AND KDSC"/>
    <property type="match status" value="1"/>
</dbReference>
<comment type="caution">
    <text evidence="1">The sequence shown here is derived from an EMBL/GenBank/DDBJ whole genome shotgun (WGS) entry which is preliminary data.</text>
</comment>
<dbReference type="InterPro" id="IPR029044">
    <property type="entry name" value="Nucleotide-diphossugar_trans"/>
</dbReference>
<dbReference type="EC" id="2.7.7.81" evidence="1"/>
<dbReference type="CDD" id="cd02513">
    <property type="entry name" value="CMP-NeuAc_Synthase"/>
    <property type="match status" value="1"/>
</dbReference>
<gene>
    <name evidence="1" type="primary">pseF</name>
    <name evidence="1" type="ORF">IBE52_04740</name>
</gene>
<keyword evidence="1" id="KW-0808">Transferase</keyword>
<dbReference type="Pfam" id="PF02348">
    <property type="entry name" value="CTP_transf_3"/>
    <property type="match status" value="1"/>
</dbReference>
<dbReference type="RefSeq" id="WP_200166295.1">
    <property type="nucleotide sequence ID" value="NZ_JACTSG010000003.1"/>
</dbReference>
<keyword evidence="1" id="KW-0548">Nucleotidyltransferase</keyword>
<dbReference type="SUPFAM" id="SSF53448">
    <property type="entry name" value="Nucleotide-diphospho-sugar transferases"/>
    <property type="match status" value="1"/>
</dbReference>
<protein>
    <submittedName>
        <fullName evidence="1">Pseudaminic acid cytidylyltransferase</fullName>
        <ecNumber evidence="1">2.7.7.81</ecNumber>
    </submittedName>
</protein>
<dbReference type="EMBL" id="JACTSG010000003">
    <property type="protein sequence ID" value="MBK2302215.1"/>
    <property type="molecule type" value="Genomic_DNA"/>
</dbReference>
<name>A0ABS1GBR6_9GAMM</name>
<dbReference type="InterPro" id="IPR020039">
    <property type="entry name" value="PseF"/>
</dbReference>
<dbReference type="InterPro" id="IPR050793">
    <property type="entry name" value="CMP-NeuNAc_synthase"/>
</dbReference>
<evidence type="ECO:0000313" key="1">
    <source>
        <dbReference type="EMBL" id="MBK2302215.1"/>
    </source>
</evidence>